<dbReference type="AlphaFoldDB" id="A0A8K0WAB8"/>
<dbReference type="EMBL" id="JAGPXF010000006">
    <property type="protein sequence ID" value="KAH7239377.1"/>
    <property type="molecule type" value="Genomic_DNA"/>
</dbReference>
<dbReference type="OrthoDB" id="5347061at2759"/>
<accession>A0A8K0WAB8</accession>
<keyword evidence="3" id="KW-1185">Reference proteome</keyword>
<dbReference type="Proteomes" id="UP000813427">
    <property type="component" value="Unassembled WGS sequence"/>
</dbReference>
<comment type="caution">
    <text evidence="2">The sequence shown here is derived from an EMBL/GenBank/DDBJ whole genome shotgun (WGS) entry which is preliminary data.</text>
</comment>
<evidence type="ECO:0008006" key="4">
    <source>
        <dbReference type="Google" id="ProtNLM"/>
    </source>
</evidence>
<evidence type="ECO:0000313" key="3">
    <source>
        <dbReference type="Proteomes" id="UP000813427"/>
    </source>
</evidence>
<evidence type="ECO:0000313" key="2">
    <source>
        <dbReference type="EMBL" id="KAH7239377.1"/>
    </source>
</evidence>
<feature type="compositionally biased region" description="Basic and acidic residues" evidence="1">
    <location>
        <begin position="240"/>
        <end position="262"/>
    </location>
</feature>
<reference evidence="2" key="1">
    <citation type="journal article" date="2021" name="Nat. Commun.">
        <title>Genetic determinants of endophytism in the Arabidopsis root mycobiome.</title>
        <authorList>
            <person name="Mesny F."/>
            <person name="Miyauchi S."/>
            <person name="Thiergart T."/>
            <person name="Pickel B."/>
            <person name="Atanasova L."/>
            <person name="Karlsson M."/>
            <person name="Huettel B."/>
            <person name="Barry K.W."/>
            <person name="Haridas S."/>
            <person name="Chen C."/>
            <person name="Bauer D."/>
            <person name="Andreopoulos W."/>
            <person name="Pangilinan J."/>
            <person name="LaButti K."/>
            <person name="Riley R."/>
            <person name="Lipzen A."/>
            <person name="Clum A."/>
            <person name="Drula E."/>
            <person name="Henrissat B."/>
            <person name="Kohler A."/>
            <person name="Grigoriev I.V."/>
            <person name="Martin F.M."/>
            <person name="Hacquard S."/>
        </authorList>
    </citation>
    <scope>NUCLEOTIDE SEQUENCE</scope>
    <source>
        <strain evidence="2">MPI-SDFR-AT-0068</strain>
    </source>
</reference>
<feature type="region of interest" description="Disordered" evidence="1">
    <location>
        <begin position="237"/>
        <end position="262"/>
    </location>
</feature>
<gene>
    <name evidence="2" type="ORF">BKA59DRAFT_458694</name>
</gene>
<evidence type="ECO:0000256" key="1">
    <source>
        <dbReference type="SAM" id="MobiDB-lite"/>
    </source>
</evidence>
<sequence>MSSFLRPEEHVSVIDVFVSPRANCVLVLSAVAALKVEVLRHNAPCRFLYTRAIPTLALRDLRYTWGNPELFYAKTLLWEDVHQSGKMESKLPARALDVGNNTLHDISLSRASDQVRLVEPKEESCRIYMTLSHRWSSVHPIITTRSNIAKHRKAIKWQDLSPTFKEAITVCWEGNNVIALDTTKSNYLDTTPGLLSTHLLNNGALFDRQQVQWHRIVKWYSYCSLIMEKDKLPAPNTIRRRLDTPDPFDRSPDRGQLRRVSDQKSHSTPIWIDTPCSLRFVGLPQRLGQLGKRSKASSGSMKTNKNIRSVVWRHLEMAGDVIGLVVLDFESKEETEQQPRWYFEIGSDAYVYCVLVVSKSSHHSNVYKREDLGFICHNEMEEKGYINNLGQELEEFVLI</sequence>
<name>A0A8K0WAB8_9HYPO</name>
<proteinExistence type="predicted"/>
<protein>
    <recommendedName>
        <fullName evidence="4">Heterokaryon incompatibility domain-containing protein</fullName>
    </recommendedName>
</protein>
<organism evidence="2 3">
    <name type="scientific">Fusarium tricinctum</name>
    <dbReference type="NCBI Taxonomy" id="61284"/>
    <lineage>
        <taxon>Eukaryota</taxon>
        <taxon>Fungi</taxon>
        <taxon>Dikarya</taxon>
        <taxon>Ascomycota</taxon>
        <taxon>Pezizomycotina</taxon>
        <taxon>Sordariomycetes</taxon>
        <taxon>Hypocreomycetidae</taxon>
        <taxon>Hypocreales</taxon>
        <taxon>Nectriaceae</taxon>
        <taxon>Fusarium</taxon>
        <taxon>Fusarium tricinctum species complex</taxon>
    </lineage>
</organism>